<feature type="domain" description="FAD/NAD(P)-binding" evidence="4">
    <location>
        <begin position="1"/>
        <end position="278"/>
    </location>
</feature>
<dbReference type="Gene3D" id="3.50.50.60">
    <property type="entry name" value="FAD/NAD(P)-binding domain"/>
    <property type="match status" value="2"/>
</dbReference>
<evidence type="ECO:0000256" key="2">
    <source>
        <dbReference type="ARBA" id="ARBA00022630"/>
    </source>
</evidence>
<dbReference type="SUPFAM" id="SSF51905">
    <property type="entry name" value="FAD/NAD(P)-binding domain"/>
    <property type="match status" value="1"/>
</dbReference>
<dbReference type="PRINTS" id="PR00411">
    <property type="entry name" value="PNDRDTASEI"/>
</dbReference>
<dbReference type="PANTHER" id="PTHR43429:SF3">
    <property type="entry name" value="NITRITE REDUCTASE [NAD(P)H]"/>
    <property type="match status" value="1"/>
</dbReference>
<dbReference type="OrthoDB" id="9807946at2"/>
<dbReference type="STRING" id="321763.SAMN04488692_104121"/>
<dbReference type="Gene3D" id="3.30.390.30">
    <property type="match status" value="1"/>
</dbReference>
<organism evidence="6 7">
    <name type="scientific">Halarsenatibacter silvermanii</name>
    <dbReference type="NCBI Taxonomy" id="321763"/>
    <lineage>
        <taxon>Bacteria</taxon>
        <taxon>Bacillati</taxon>
        <taxon>Bacillota</taxon>
        <taxon>Clostridia</taxon>
        <taxon>Halanaerobiales</taxon>
        <taxon>Halarsenatibacteraceae</taxon>
        <taxon>Halarsenatibacter</taxon>
    </lineage>
</organism>
<dbReference type="InterPro" id="IPR041575">
    <property type="entry name" value="Rubredoxin_C"/>
</dbReference>
<dbReference type="InterPro" id="IPR050260">
    <property type="entry name" value="FAD-bd_OxRdtase"/>
</dbReference>
<dbReference type="InterPro" id="IPR016156">
    <property type="entry name" value="FAD/NAD-linked_Rdtase_dimer_sf"/>
</dbReference>
<reference evidence="6 7" key="1">
    <citation type="submission" date="2016-10" db="EMBL/GenBank/DDBJ databases">
        <authorList>
            <person name="de Groot N.N."/>
        </authorList>
    </citation>
    <scope>NUCLEOTIDE SEQUENCE [LARGE SCALE GENOMIC DNA]</scope>
    <source>
        <strain evidence="6 7">SLAS-1</strain>
    </source>
</reference>
<accession>A0A1G9JZ26</accession>
<evidence type="ECO:0000313" key="6">
    <source>
        <dbReference type="EMBL" id="SDL42486.1"/>
    </source>
</evidence>
<dbReference type="Pfam" id="PF07992">
    <property type="entry name" value="Pyr_redox_2"/>
    <property type="match status" value="1"/>
</dbReference>
<dbReference type="GO" id="GO:0016491">
    <property type="term" value="F:oxidoreductase activity"/>
    <property type="evidence" value="ECO:0007669"/>
    <property type="project" value="InterPro"/>
</dbReference>
<comment type="cofactor">
    <cofactor evidence="1">
        <name>FAD</name>
        <dbReference type="ChEBI" id="CHEBI:57692"/>
    </cofactor>
</comment>
<dbReference type="Proteomes" id="UP000199476">
    <property type="component" value="Unassembled WGS sequence"/>
</dbReference>
<evidence type="ECO:0000256" key="1">
    <source>
        <dbReference type="ARBA" id="ARBA00001974"/>
    </source>
</evidence>
<sequence>MKYVIVGSGVAGVSAAKEIIRADESGEITLITDEEYGFYYRPRLIQYLSGNLKIDDIVINEIDWFHKNGIDLQLGEKVESIDFASKDVYSGQDRYDYDKLLLASGAKPFVPPVEGTDLDRVFTLRDADDAREIYSSALECEKVVVIGGGLLGLESAYNLQRAGLDVTVVETTDYILNRQLDEKGGKLLEEKLKNIGINFKLSSIATEIKGENSVESVVFKEGGQIPADLVLFSTGIRPNTEICEDQDMEINRGIIVNEKMETSVENVFAAGDAAEYNGRVFGIWGPSMEMGKVAGKNMAGAEAKFGGYVPSHKLKVAEVNVTSLGILEEKENIESEIIKHGESYCRVFRSDDDKPVGAIVVGEYEKEDEIVKEIKAE</sequence>
<dbReference type="PRINTS" id="PR00368">
    <property type="entry name" value="FADPNR"/>
</dbReference>
<keyword evidence="2" id="KW-0285">Flavoprotein</keyword>
<dbReference type="InterPro" id="IPR023753">
    <property type="entry name" value="FAD/NAD-binding_dom"/>
</dbReference>
<evidence type="ECO:0000259" key="5">
    <source>
        <dbReference type="Pfam" id="PF18267"/>
    </source>
</evidence>
<dbReference type="EMBL" id="FNGO01000004">
    <property type="protein sequence ID" value="SDL42486.1"/>
    <property type="molecule type" value="Genomic_DNA"/>
</dbReference>
<dbReference type="AlphaFoldDB" id="A0A1G9JZ26"/>
<evidence type="ECO:0000256" key="3">
    <source>
        <dbReference type="ARBA" id="ARBA00022827"/>
    </source>
</evidence>
<keyword evidence="3" id="KW-0274">FAD</keyword>
<proteinExistence type="predicted"/>
<name>A0A1G9JZ26_9FIRM</name>
<dbReference type="InterPro" id="IPR036188">
    <property type="entry name" value="FAD/NAD-bd_sf"/>
</dbReference>
<gene>
    <name evidence="6" type="ORF">SAMN04488692_104121</name>
</gene>
<feature type="domain" description="NADH-rubredoxin oxidoreductase C-terminal" evidence="5">
    <location>
        <begin position="310"/>
        <end position="375"/>
    </location>
</feature>
<evidence type="ECO:0000259" key="4">
    <source>
        <dbReference type="Pfam" id="PF07992"/>
    </source>
</evidence>
<dbReference type="Pfam" id="PF18267">
    <property type="entry name" value="Rubredoxin_C"/>
    <property type="match status" value="1"/>
</dbReference>
<keyword evidence="7" id="KW-1185">Reference proteome</keyword>
<protein>
    <submittedName>
        <fullName evidence="6">Nitrite reductase (NADH) large subunit</fullName>
    </submittedName>
</protein>
<evidence type="ECO:0000313" key="7">
    <source>
        <dbReference type="Proteomes" id="UP000199476"/>
    </source>
</evidence>
<dbReference type="PANTHER" id="PTHR43429">
    <property type="entry name" value="PYRIDINE NUCLEOTIDE-DISULFIDE OXIDOREDUCTASE DOMAIN-CONTAINING"/>
    <property type="match status" value="1"/>
</dbReference>